<dbReference type="PANTHER" id="PTHR43630:SF1">
    <property type="entry name" value="POLY-BETA-1,6-N-ACETYL-D-GLUCOSAMINE SYNTHASE"/>
    <property type="match status" value="1"/>
</dbReference>
<reference evidence="1 2" key="1">
    <citation type="submission" date="2024-06" db="EMBL/GenBank/DDBJ databases">
        <authorList>
            <person name="Li F."/>
        </authorList>
    </citation>
    <scope>NUCLEOTIDE SEQUENCE [LARGE SCALE GENOMIC DNA]</scope>
    <source>
        <strain evidence="1 2">GXAS 311</strain>
    </source>
</reference>
<evidence type="ECO:0000313" key="1">
    <source>
        <dbReference type="EMBL" id="MET1255104.1"/>
    </source>
</evidence>
<protein>
    <submittedName>
        <fullName evidence="1">Glycosyltransferase</fullName>
        <ecNumber evidence="1">2.4.-.-</ecNumber>
    </submittedName>
</protein>
<dbReference type="InterPro" id="IPR029044">
    <property type="entry name" value="Nucleotide-diphossugar_trans"/>
</dbReference>
<dbReference type="CDD" id="cd06423">
    <property type="entry name" value="CESA_like"/>
    <property type="match status" value="1"/>
</dbReference>
<evidence type="ECO:0000313" key="2">
    <source>
        <dbReference type="Proteomes" id="UP001548189"/>
    </source>
</evidence>
<dbReference type="SUPFAM" id="SSF53448">
    <property type="entry name" value="Nucleotide-diphospho-sugar transferases"/>
    <property type="match status" value="1"/>
</dbReference>
<dbReference type="PANTHER" id="PTHR43630">
    <property type="entry name" value="POLY-BETA-1,6-N-ACETYL-D-GLUCOSAMINE SYNTHASE"/>
    <property type="match status" value="1"/>
</dbReference>
<dbReference type="Gene3D" id="3.90.550.10">
    <property type="entry name" value="Spore Coat Polysaccharide Biosynthesis Protein SpsA, Chain A"/>
    <property type="match status" value="1"/>
</dbReference>
<sequence length="447" mass="50987">MKKFDKKSLLLFVALGLLLSLSVAIIYLSLTTQPEPVESLGTIRLVVFCLLLPILIKYFLQLIIAPFYSIFEALGRLKYPPIEPLVTVLIPAWNEQVGIIKTLNSVLDAYYNNLEVIVINDGSTDKTHDLVTQFLSDYQHIQFCKPKIKYLRLPNGGKARALNQGLKFASGEIIITVDADSVMDKDTVTNLVKRFNDPKVGAVAGNVVIGNKKKPLAIIQQLEYLYGFFFKRADSVFNSVYIIGGAAAAYRKSVLKAVGGFDHQIITEDIEMSTRILAKGYKTRYAADAVVYTEGPADWTGLCNQRLRWKYGRILTFLKHRRLFFSNNKKHQPYLTFLILPLAVYAEFTLLLEGPLLLLFYGYTVFASDYFPLAFVIVLMSLIIGMQILFDSKRRFHANLLMLAPVAWIIFYIIDIVEFQALWRSLKRLIRRESLQWQRWVRAGVMN</sequence>
<dbReference type="EC" id="2.4.-.-" evidence="1"/>
<organism evidence="1 2">
    <name type="scientific">Aliikangiella maris</name>
    <dbReference type="NCBI Taxonomy" id="3162458"/>
    <lineage>
        <taxon>Bacteria</taxon>
        <taxon>Pseudomonadati</taxon>
        <taxon>Pseudomonadota</taxon>
        <taxon>Gammaproteobacteria</taxon>
        <taxon>Oceanospirillales</taxon>
        <taxon>Pleioneaceae</taxon>
        <taxon>Aliikangiella</taxon>
    </lineage>
</organism>
<keyword evidence="1" id="KW-0808">Transferase</keyword>
<accession>A0ABV2BT36</accession>
<proteinExistence type="predicted"/>
<keyword evidence="1" id="KW-0328">Glycosyltransferase</keyword>
<dbReference type="Pfam" id="PF00535">
    <property type="entry name" value="Glycos_transf_2"/>
    <property type="match status" value="1"/>
</dbReference>
<dbReference type="GO" id="GO:0016757">
    <property type="term" value="F:glycosyltransferase activity"/>
    <property type="evidence" value="ECO:0007669"/>
    <property type="project" value="UniProtKB-KW"/>
</dbReference>
<keyword evidence="2" id="KW-1185">Reference proteome</keyword>
<dbReference type="Proteomes" id="UP001548189">
    <property type="component" value="Unassembled WGS sequence"/>
</dbReference>
<dbReference type="InterPro" id="IPR001173">
    <property type="entry name" value="Glyco_trans_2-like"/>
</dbReference>
<name>A0ABV2BT36_9GAMM</name>
<comment type="caution">
    <text evidence="1">The sequence shown here is derived from an EMBL/GenBank/DDBJ whole genome shotgun (WGS) entry which is preliminary data.</text>
</comment>
<gene>
    <name evidence="1" type="ORF">ABVT43_08205</name>
</gene>
<dbReference type="EMBL" id="JBEVCJ010000007">
    <property type="protein sequence ID" value="MET1255104.1"/>
    <property type="molecule type" value="Genomic_DNA"/>
</dbReference>